<accession>A0A142K8E5</accession>
<evidence type="ECO:0000313" key="2">
    <source>
        <dbReference type="Proteomes" id="UP000201248"/>
    </source>
</evidence>
<evidence type="ECO:0000313" key="1">
    <source>
        <dbReference type="EMBL" id="AMS02378.1"/>
    </source>
</evidence>
<dbReference type="RefSeq" id="YP_009301036.1">
    <property type="nucleotide sequence ID" value="NC_031229.1"/>
</dbReference>
<proteinExistence type="predicted"/>
<reference evidence="2" key="1">
    <citation type="submission" date="2016-06" db="EMBL/GenBank/DDBJ databases">
        <authorList>
            <person name="Kjaerup R.B."/>
            <person name="Dalgaard T.S."/>
            <person name="Juul-Madsen H.R."/>
        </authorList>
    </citation>
    <scope>NUCLEOTIDE SEQUENCE [LARGE SCALE GENOMIC DNA]</scope>
</reference>
<sequence length="114" mass="12784">MGMFMPEPVGNDPENMKWSNKWSASVGEMKAALADVPDDYEIVLDGADVDSCEIGELRIAHLFPPTPHGNAGLVVLNQGQVVTAEYDYHERLDTYLDHPDSGVKVWDEPEKKWR</sequence>
<dbReference type="OrthoDB" id="32902at10239"/>
<dbReference type="KEGG" id="vg:29124688"/>
<dbReference type="Proteomes" id="UP000201248">
    <property type="component" value="Segment"/>
</dbReference>
<name>A0A142K8E5_9CAUD</name>
<dbReference type="EMBL" id="KU963245">
    <property type="protein sequence ID" value="AMS02378.1"/>
    <property type="molecule type" value="Genomic_DNA"/>
</dbReference>
<organism evidence="1 2">
    <name type="scientific">Gordonia phage Hotorobo</name>
    <dbReference type="NCBI Taxonomy" id="1821554"/>
    <lineage>
        <taxon>Viruses</taxon>
        <taxon>Duplodnaviria</taxon>
        <taxon>Heunggongvirae</taxon>
        <taxon>Uroviricota</taxon>
        <taxon>Caudoviricetes</taxon>
        <taxon>Montyvirus</taxon>
        <taxon>Montyvirus monty</taxon>
    </lineage>
</organism>
<dbReference type="GeneID" id="29124688"/>
<gene>
    <name evidence="1" type="primary">86</name>
    <name evidence="1" type="ORF">SEA_HOTOROBO_86</name>
</gene>
<protein>
    <submittedName>
        <fullName evidence="1">Uncharacterized protein</fullName>
    </submittedName>
</protein>